<dbReference type="SUPFAM" id="SSF47336">
    <property type="entry name" value="ACP-like"/>
    <property type="match status" value="1"/>
</dbReference>
<dbReference type="CDD" id="cd05930">
    <property type="entry name" value="A_NRPS"/>
    <property type="match status" value="1"/>
</dbReference>
<keyword evidence="1" id="KW-0596">Phosphopantetheine</keyword>
<keyword evidence="4" id="KW-1133">Transmembrane helix</keyword>
<keyword evidence="4" id="KW-0472">Membrane</keyword>
<dbReference type="Gene3D" id="3.30.300.30">
    <property type="match status" value="1"/>
</dbReference>
<dbReference type="STRING" id="235985.SAMN05414137_1062"/>
<dbReference type="InterPro" id="IPR010071">
    <property type="entry name" value="AA_adenyl_dom"/>
</dbReference>
<feature type="transmembrane region" description="Helical" evidence="4">
    <location>
        <begin position="637"/>
        <end position="658"/>
    </location>
</feature>
<dbReference type="eggNOG" id="COG0110">
    <property type="taxonomic scope" value="Bacteria"/>
</dbReference>
<keyword evidence="4" id="KW-0812">Transmembrane</keyword>
<dbReference type="GO" id="GO:0044550">
    <property type="term" value="P:secondary metabolite biosynthetic process"/>
    <property type="evidence" value="ECO:0007669"/>
    <property type="project" value="TreeGrafter"/>
</dbReference>
<dbReference type="Gene3D" id="1.10.1200.10">
    <property type="entry name" value="ACP-like"/>
    <property type="match status" value="1"/>
</dbReference>
<dbReference type="InterPro" id="IPR042099">
    <property type="entry name" value="ANL_N_sf"/>
</dbReference>
<dbReference type="PROSITE" id="PS00012">
    <property type="entry name" value="PHOSPHOPANTETHEINE"/>
    <property type="match status" value="1"/>
</dbReference>
<dbReference type="SUPFAM" id="SSF56801">
    <property type="entry name" value="Acetyl-CoA synthetase-like"/>
    <property type="match status" value="1"/>
</dbReference>
<feature type="transmembrane region" description="Helical" evidence="4">
    <location>
        <begin position="920"/>
        <end position="939"/>
    </location>
</feature>
<feature type="transmembrane region" description="Helical" evidence="4">
    <location>
        <begin position="873"/>
        <end position="900"/>
    </location>
</feature>
<dbReference type="eggNOG" id="COG1020">
    <property type="taxonomic scope" value="Bacteria"/>
</dbReference>
<dbReference type="InterPro" id="IPR012728">
    <property type="entry name" value="Pls/PosA_C"/>
</dbReference>
<dbReference type="InterPro" id="IPR000873">
    <property type="entry name" value="AMP-dep_synth/lig_dom"/>
</dbReference>
<gene>
    <name evidence="6" type="ORF">SAMN05414137_1062</name>
</gene>
<dbReference type="GO" id="GO:0043041">
    <property type="term" value="P:amino acid activation for nonribosomal peptide biosynthetic process"/>
    <property type="evidence" value="ECO:0007669"/>
    <property type="project" value="TreeGrafter"/>
</dbReference>
<name>A0A1H7MQE7_STRJI</name>
<organism evidence="6 7">
    <name type="scientific">Streptacidiphilus jiangxiensis</name>
    <dbReference type="NCBI Taxonomy" id="235985"/>
    <lineage>
        <taxon>Bacteria</taxon>
        <taxon>Bacillati</taxon>
        <taxon>Actinomycetota</taxon>
        <taxon>Actinomycetes</taxon>
        <taxon>Kitasatosporales</taxon>
        <taxon>Streptomycetaceae</taxon>
        <taxon>Streptacidiphilus</taxon>
    </lineage>
</organism>
<dbReference type="NCBIfam" id="TIGR02353">
    <property type="entry name" value="NRPS_term_dom"/>
    <property type="match status" value="1"/>
</dbReference>
<feature type="domain" description="Carrier" evidence="5">
    <location>
        <begin position="548"/>
        <end position="621"/>
    </location>
</feature>
<dbReference type="NCBIfam" id="TIGR01733">
    <property type="entry name" value="AA-adenyl-dom"/>
    <property type="match status" value="1"/>
</dbReference>
<dbReference type="GO" id="GO:0031177">
    <property type="term" value="F:phosphopantetheine binding"/>
    <property type="evidence" value="ECO:0007669"/>
    <property type="project" value="InterPro"/>
</dbReference>
<dbReference type="Gene3D" id="2.160.10.10">
    <property type="entry name" value="Hexapeptide repeat proteins"/>
    <property type="match status" value="2"/>
</dbReference>
<dbReference type="InterPro" id="IPR006162">
    <property type="entry name" value="Ppantetheine_attach_site"/>
</dbReference>
<dbReference type="PANTHER" id="PTHR45527">
    <property type="entry name" value="NONRIBOSOMAL PEPTIDE SYNTHETASE"/>
    <property type="match status" value="1"/>
</dbReference>
<dbReference type="InterPro" id="IPR009081">
    <property type="entry name" value="PP-bd_ACP"/>
</dbReference>
<dbReference type="InterPro" id="IPR045851">
    <property type="entry name" value="AMP-bd_C_sf"/>
</dbReference>
<evidence type="ECO:0000256" key="4">
    <source>
        <dbReference type="SAM" id="Phobius"/>
    </source>
</evidence>
<dbReference type="Gene3D" id="3.40.50.12780">
    <property type="entry name" value="N-terminal domain of ligase-like"/>
    <property type="match status" value="1"/>
</dbReference>
<keyword evidence="7" id="KW-1185">Reference proteome</keyword>
<dbReference type="Pfam" id="PF00550">
    <property type="entry name" value="PP-binding"/>
    <property type="match status" value="1"/>
</dbReference>
<feature type="region of interest" description="Disordered" evidence="3">
    <location>
        <begin position="826"/>
        <end position="857"/>
    </location>
</feature>
<reference evidence="7" key="1">
    <citation type="submission" date="2016-10" db="EMBL/GenBank/DDBJ databases">
        <authorList>
            <person name="Varghese N."/>
        </authorList>
    </citation>
    <scope>NUCLEOTIDE SEQUENCE [LARGE SCALE GENOMIC DNA]</scope>
    <source>
        <strain evidence="7">DSM 45096 / BCRC 16803 / CGMCC 4.1857 / CIP 109030 / JCM 12277 / KCTC 19219 / NBRC 100920 / 33214</strain>
    </source>
</reference>
<dbReference type="InterPro" id="IPR020845">
    <property type="entry name" value="AMP-binding_CS"/>
</dbReference>
<sequence>MACAVVVVPVEGLCMTLTPAHARHPMRITAPLPHAASAPPTPWPSGPPSAPATLLQLFDAVVRSAPTAPALDADGTVSGYADLRAAAEAVAAELTRRGIGPGDRVGVRVPSGTSDLYLAVLGVLHAGAAYVPVDVDDPDERAAMVWQDADVCAVVGAGCRIAEGPGTPGRRVGPPDPSDDAWVIFTSGTTGRPKGVAVSHRSAAAFVEAEARLFLADHAEGPLGPGDRVLAGLSVAFDASCEEMWLAWAHGACLVPAPRALVKAGTELGPWLVRRRISVVSTVPTLAALWPDEALDGVRLLVVGGEACPAELVERLDRPGREVWNTYGPTEATVVTCAARLRAGQPVRIGHPLAGWEVAVVDPEGRRVPWGGTGELLIAGVGIARYLDVAKDREKFAPHPALPGRRVYRSGDLVRADPEGLVFVGRADDQVKLGGRRVELGEVEAALSALPGVRAAAATVQHTEAGGQVLVGYLVPADPLPSDPQAADPQAALDRADLRRRLLEQLPAALVPVLAVLPELPTRTSGKVDRARLPWPLPTGNTPSAAGPELTGTARWLAQQWQRLLGVPVDADSDFFALGGNSLGAARLISALRDRYPGVGVADLYHRPGLREFATHLDQVAAPTGERREVRPTPRRVAAYQGLVLTVLALLTGLRWLLALAAVDDLLGPLPWTVHTSWWVIGAGWLLLSSAPCRALIGVLGARALTARLRPGSHPRGGSVHLRLWTAERVVASFGVASVLGTPMAARYARLLGCRVGAHVDLHAMPPVTGLASFGDGCSVEPGADLAGWWLDGDVLHLGAVHVGAGARVGTRSLLMPGAHVDEGADTAPGSCVSGAVPADAPRPDRPRPTDRPPFTDWWPAPHHHRSRRWTAAYALTLPLLQALPLLAAAPALCALYLAVRHTADLGRVAAAVLELSVPLVPVTVLLYALLLAGAVRVLSRPLVPGLHPAHGRVAWSAWLVHRLMDTARHALFPLYASLLTPAWLRLLGARIGRQVEASTVLGLPSLMRVEDQAFLADDALLAPFEVRGGWLRLGTATVGKRAFVGNSAIVGPGRGLADDALVGVLSDAPALAAARGSWLGRPGFPLQRNPERADAARTFDPPRRLVRARAGVELCRLLPWLVSALIADGAVLALQKAFDALGPTLAVPAAAGLLLACGILACLLTTGVKWLLVGRFRAGQQPLWSSFVWRNELFDTFLEVLAMPWLGGSLTGTPFLALWLRSLGARIGRGVWCETHWLPETDLVSIGDGASVNRGVVLQTHLFHDRLMRMDAVTVGDGATVGPNTIALPGSRLGDGTVVGPSSLVMRGESIPEQGRWLGNPVAPWPAVTGQGARHQEVVMSS</sequence>
<dbReference type="Pfam" id="PF13193">
    <property type="entry name" value="AMP-binding_C"/>
    <property type="match status" value="1"/>
</dbReference>
<dbReference type="PANTHER" id="PTHR45527:SF1">
    <property type="entry name" value="FATTY ACID SYNTHASE"/>
    <property type="match status" value="1"/>
</dbReference>
<evidence type="ECO:0000259" key="5">
    <source>
        <dbReference type="PROSITE" id="PS50075"/>
    </source>
</evidence>
<evidence type="ECO:0000256" key="1">
    <source>
        <dbReference type="ARBA" id="ARBA00022450"/>
    </source>
</evidence>
<dbReference type="PROSITE" id="PS00455">
    <property type="entry name" value="AMP_BINDING"/>
    <property type="match status" value="1"/>
</dbReference>
<dbReference type="SMART" id="SM00823">
    <property type="entry name" value="PKS_PP"/>
    <property type="match status" value="1"/>
</dbReference>
<dbReference type="SUPFAM" id="SSF51161">
    <property type="entry name" value="Trimeric LpxA-like enzymes"/>
    <property type="match status" value="3"/>
</dbReference>
<dbReference type="GO" id="GO:0005737">
    <property type="term" value="C:cytoplasm"/>
    <property type="evidence" value="ECO:0007669"/>
    <property type="project" value="TreeGrafter"/>
</dbReference>
<evidence type="ECO:0000313" key="7">
    <source>
        <dbReference type="Proteomes" id="UP000183015"/>
    </source>
</evidence>
<proteinExistence type="predicted"/>
<accession>A0A1H7MQE7</accession>
<dbReference type="EMBL" id="FOAZ01000006">
    <property type="protein sequence ID" value="SEL13299.1"/>
    <property type="molecule type" value="Genomic_DNA"/>
</dbReference>
<feature type="transmembrane region" description="Helical" evidence="4">
    <location>
        <begin position="678"/>
        <end position="700"/>
    </location>
</feature>
<dbReference type="Pfam" id="PF00501">
    <property type="entry name" value="AMP-binding"/>
    <property type="match status" value="1"/>
</dbReference>
<feature type="transmembrane region" description="Helical" evidence="4">
    <location>
        <begin position="1151"/>
        <end position="1173"/>
    </location>
</feature>
<protein>
    <recommendedName>
        <fullName evidence="5">Carrier domain-containing protein</fullName>
    </recommendedName>
</protein>
<evidence type="ECO:0000313" key="6">
    <source>
        <dbReference type="EMBL" id="SEL13299.1"/>
    </source>
</evidence>
<feature type="compositionally biased region" description="Basic and acidic residues" evidence="3">
    <location>
        <begin position="842"/>
        <end position="851"/>
    </location>
</feature>
<evidence type="ECO:0000256" key="2">
    <source>
        <dbReference type="ARBA" id="ARBA00022553"/>
    </source>
</evidence>
<dbReference type="eggNOG" id="COG0663">
    <property type="taxonomic scope" value="Bacteria"/>
</dbReference>
<keyword evidence="2" id="KW-0597">Phosphoprotein</keyword>
<dbReference type="InterPro" id="IPR025110">
    <property type="entry name" value="AMP-bd_C"/>
</dbReference>
<dbReference type="GO" id="GO:0017000">
    <property type="term" value="P:antibiotic biosynthetic process"/>
    <property type="evidence" value="ECO:0007669"/>
    <property type="project" value="UniProtKB-ARBA"/>
</dbReference>
<dbReference type="InterPro" id="IPR036736">
    <property type="entry name" value="ACP-like_sf"/>
</dbReference>
<dbReference type="InterPro" id="IPR020806">
    <property type="entry name" value="PKS_PP-bd"/>
</dbReference>
<dbReference type="InterPro" id="IPR011004">
    <property type="entry name" value="Trimer_LpxA-like_sf"/>
</dbReference>
<evidence type="ECO:0000256" key="3">
    <source>
        <dbReference type="SAM" id="MobiDB-lite"/>
    </source>
</evidence>
<dbReference type="PROSITE" id="PS50075">
    <property type="entry name" value="CARRIER"/>
    <property type="match status" value="1"/>
</dbReference>
<dbReference type="Proteomes" id="UP000183015">
    <property type="component" value="Unassembled WGS sequence"/>
</dbReference>
<feature type="transmembrane region" description="Helical" evidence="4">
    <location>
        <begin position="1118"/>
        <end position="1139"/>
    </location>
</feature>